<reference evidence="1 2" key="1">
    <citation type="journal article" date="2023" name="Hortic Res">
        <title>Pangenome of water caltrop reveals structural variations and asymmetric subgenome divergence after allopolyploidization.</title>
        <authorList>
            <person name="Zhang X."/>
            <person name="Chen Y."/>
            <person name="Wang L."/>
            <person name="Yuan Y."/>
            <person name="Fang M."/>
            <person name="Shi L."/>
            <person name="Lu R."/>
            <person name="Comes H.P."/>
            <person name="Ma Y."/>
            <person name="Chen Y."/>
            <person name="Huang G."/>
            <person name="Zhou Y."/>
            <person name="Zheng Z."/>
            <person name="Qiu Y."/>
        </authorList>
    </citation>
    <scope>NUCLEOTIDE SEQUENCE [LARGE SCALE GENOMIC DNA]</scope>
    <source>
        <strain evidence="1">F231</strain>
    </source>
</reference>
<gene>
    <name evidence="1" type="ORF">SAY86_028640</name>
</gene>
<sequence>MPRFFVFLRDSHGAKGENVNLIYEEDSPFTALLPHLLCITHCIPAIFNPAGAERQTNR</sequence>
<accession>A0AAN7M0Y0</accession>
<protein>
    <submittedName>
        <fullName evidence="1">Uncharacterized protein</fullName>
    </submittedName>
</protein>
<organism evidence="1 2">
    <name type="scientific">Trapa natans</name>
    <name type="common">Water chestnut</name>
    <dbReference type="NCBI Taxonomy" id="22666"/>
    <lineage>
        <taxon>Eukaryota</taxon>
        <taxon>Viridiplantae</taxon>
        <taxon>Streptophyta</taxon>
        <taxon>Embryophyta</taxon>
        <taxon>Tracheophyta</taxon>
        <taxon>Spermatophyta</taxon>
        <taxon>Magnoliopsida</taxon>
        <taxon>eudicotyledons</taxon>
        <taxon>Gunneridae</taxon>
        <taxon>Pentapetalae</taxon>
        <taxon>rosids</taxon>
        <taxon>malvids</taxon>
        <taxon>Myrtales</taxon>
        <taxon>Lythraceae</taxon>
        <taxon>Trapa</taxon>
    </lineage>
</organism>
<dbReference type="Proteomes" id="UP001346149">
    <property type="component" value="Unassembled WGS sequence"/>
</dbReference>
<evidence type="ECO:0000313" key="1">
    <source>
        <dbReference type="EMBL" id="KAK4796314.1"/>
    </source>
</evidence>
<name>A0AAN7M0Y0_TRANT</name>
<keyword evidence="2" id="KW-1185">Reference proteome</keyword>
<comment type="caution">
    <text evidence="1">The sequence shown here is derived from an EMBL/GenBank/DDBJ whole genome shotgun (WGS) entry which is preliminary data.</text>
</comment>
<dbReference type="AlphaFoldDB" id="A0AAN7M0Y0"/>
<dbReference type="EMBL" id="JAXQNO010000006">
    <property type="protein sequence ID" value="KAK4796314.1"/>
    <property type="molecule type" value="Genomic_DNA"/>
</dbReference>
<evidence type="ECO:0000313" key="2">
    <source>
        <dbReference type="Proteomes" id="UP001346149"/>
    </source>
</evidence>
<proteinExistence type="predicted"/>